<evidence type="ECO:0008006" key="3">
    <source>
        <dbReference type="Google" id="ProtNLM"/>
    </source>
</evidence>
<keyword evidence="2" id="KW-1185">Reference proteome</keyword>
<dbReference type="RefSeq" id="WP_091288944.1">
    <property type="nucleotide sequence ID" value="NZ_FNON01000002.1"/>
</dbReference>
<organism evidence="1 2">
    <name type="scientific">Amycolatopsis xylanica</name>
    <dbReference type="NCBI Taxonomy" id="589385"/>
    <lineage>
        <taxon>Bacteria</taxon>
        <taxon>Bacillati</taxon>
        <taxon>Actinomycetota</taxon>
        <taxon>Actinomycetes</taxon>
        <taxon>Pseudonocardiales</taxon>
        <taxon>Pseudonocardiaceae</taxon>
        <taxon>Amycolatopsis</taxon>
    </lineage>
</organism>
<proteinExistence type="predicted"/>
<evidence type="ECO:0000313" key="1">
    <source>
        <dbReference type="EMBL" id="SDX35829.1"/>
    </source>
</evidence>
<reference evidence="1 2" key="1">
    <citation type="submission" date="2016-10" db="EMBL/GenBank/DDBJ databases">
        <authorList>
            <person name="de Groot N.N."/>
        </authorList>
    </citation>
    <scope>NUCLEOTIDE SEQUENCE [LARGE SCALE GENOMIC DNA]</scope>
    <source>
        <strain evidence="1 2">CPCC 202699</strain>
    </source>
</reference>
<gene>
    <name evidence="1" type="ORF">SAMN05421504_1021146</name>
</gene>
<dbReference type="EMBL" id="FNON01000002">
    <property type="protein sequence ID" value="SDX35829.1"/>
    <property type="molecule type" value="Genomic_DNA"/>
</dbReference>
<dbReference type="OrthoDB" id="4001405at2"/>
<dbReference type="STRING" id="589385.SAMN05421504_1021146"/>
<dbReference type="Proteomes" id="UP000199515">
    <property type="component" value="Unassembled WGS sequence"/>
</dbReference>
<accession>A0A1H3B446</accession>
<sequence>MGEWSKLGEITCPSGVLVIGDGGHLGIWSGERSPAELDVAGLDVHPARVAEEPETPHAERARQGADGEFAVFGLPMVAVGGLPVDRPLRVDGTRMPDDEYSWESLRLAVSESPAARTVRLGSICVDWARLFFGDVDALSHWEHHDPIDGKADLVFWGRAEEAVAAEFGATRTGIPGEETSWGWVGLGMREAVERGRAIVAWQQANPEHRFKLDFRPHSHHWQVMAQVRATAEEAGVVEVGGARVLFAMTTWGDGFFPVYADYDGDNALVAVRVDFVGD</sequence>
<protein>
    <recommendedName>
        <fullName evidence="3">DUF4241 domain-containing protein</fullName>
    </recommendedName>
</protein>
<name>A0A1H3B446_9PSEU</name>
<evidence type="ECO:0000313" key="2">
    <source>
        <dbReference type="Proteomes" id="UP000199515"/>
    </source>
</evidence>
<dbReference type="AlphaFoldDB" id="A0A1H3B446"/>